<keyword evidence="2" id="KW-1133">Transmembrane helix</keyword>
<feature type="transmembrane region" description="Helical" evidence="2">
    <location>
        <begin position="78"/>
        <end position="96"/>
    </location>
</feature>
<dbReference type="Pfam" id="PF00015">
    <property type="entry name" value="MCPsignal"/>
    <property type="match status" value="1"/>
</dbReference>
<evidence type="ECO:0000259" key="3">
    <source>
        <dbReference type="PROSITE" id="PS50111"/>
    </source>
</evidence>
<name>X1A6M7_9ZZZZ</name>
<feature type="non-terminal residue" evidence="4">
    <location>
        <position position="239"/>
    </location>
</feature>
<feature type="transmembrane region" description="Helical" evidence="2">
    <location>
        <begin position="42"/>
        <end position="58"/>
    </location>
</feature>
<proteinExistence type="predicted"/>
<dbReference type="GO" id="GO:0016020">
    <property type="term" value="C:membrane"/>
    <property type="evidence" value="ECO:0007669"/>
    <property type="project" value="InterPro"/>
</dbReference>
<dbReference type="InterPro" id="IPR004089">
    <property type="entry name" value="MCPsignal_dom"/>
</dbReference>
<dbReference type="SMART" id="SM00283">
    <property type="entry name" value="MA"/>
    <property type="match status" value="1"/>
</dbReference>
<accession>X1A6M7</accession>
<dbReference type="EMBL" id="BART01017410">
    <property type="protein sequence ID" value="GAG77394.1"/>
    <property type="molecule type" value="Genomic_DNA"/>
</dbReference>
<sequence>MLAQIDPIDFRDGGFNLVGIIFFFIGTFIALFIYYKKRTPTNAIYVFSLFGGALYTLGNFLDKWMLWDADYADAFGESFGLFVGVSALFFAVIPFLEQKLEKSSGSMKGMIEAASNASINVANIANELAASASEVNAASEEIASSTQSMTMETTGVIKATNDISNVMGIITNISDQTNLLALNASIEAGRAGEQGRGFAVVADEVRKLAEESKLAVRETNDKIRNVIEKINNSFSSMEG</sequence>
<evidence type="ECO:0000313" key="4">
    <source>
        <dbReference type="EMBL" id="GAG77394.1"/>
    </source>
</evidence>
<dbReference type="PANTHER" id="PTHR32089">
    <property type="entry name" value="METHYL-ACCEPTING CHEMOTAXIS PROTEIN MCPB"/>
    <property type="match status" value="1"/>
</dbReference>
<dbReference type="GO" id="GO:0007165">
    <property type="term" value="P:signal transduction"/>
    <property type="evidence" value="ECO:0007669"/>
    <property type="project" value="UniProtKB-KW"/>
</dbReference>
<protein>
    <recommendedName>
        <fullName evidence="3">Methyl-accepting transducer domain-containing protein</fullName>
    </recommendedName>
</protein>
<gene>
    <name evidence="4" type="ORF">S01H4_33152</name>
</gene>
<comment type="caution">
    <text evidence="4">The sequence shown here is derived from an EMBL/GenBank/DDBJ whole genome shotgun (WGS) entry which is preliminary data.</text>
</comment>
<organism evidence="4">
    <name type="scientific">marine sediment metagenome</name>
    <dbReference type="NCBI Taxonomy" id="412755"/>
    <lineage>
        <taxon>unclassified sequences</taxon>
        <taxon>metagenomes</taxon>
        <taxon>ecological metagenomes</taxon>
    </lineage>
</organism>
<reference evidence="4" key="1">
    <citation type="journal article" date="2014" name="Front. Microbiol.">
        <title>High frequency of phylogenetically diverse reductive dehalogenase-homologous genes in deep subseafloor sedimentary metagenomes.</title>
        <authorList>
            <person name="Kawai M."/>
            <person name="Futagami T."/>
            <person name="Toyoda A."/>
            <person name="Takaki Y."/>
            <person name="Nishi S."/>
            <person name="Hori S."/>
            <person name="Arai W."/>
            <person name="Tsubouchi T."/>
            <person name="Morono Y."/>
            <person name="Uchiyama I."/>
            <person name="Ito T."/>
            <person name="Fujiyama A."/>
            <person name="Inagaki F."/>
            <person name="Takami H."/>
        </authorList>
    </citation>
    <scope>NUCLEOTIDE SEQUENCE</scope>
    <source>
        <strain evidence="4">Expedition CK06-06</strain>
    </source>
</reference>
<dbReference type="SUPFAM" id="SSF58104">
    <property type="entry name" value="Methyl-accepting chemotaxis protein (MCP) signaling domain"/>
    <property type="match status" value="1"/>
</dbReference>
<dbReference type="AlphaFoldDB" id="X1A6M7"/>
<keyword evidence="2" id="KW-0812">Transmembrane</keyword>
<feature type="transmembrane region" description="Helical" evidence="2">
    <location>
        <begin position="15"/>
        <end position="35"/>
    </location>
</feature>
<evidence type="ECO:0000256" key="1">
    <source>
        <dbReference type="ARBA" id="ARBA00023224"/>
    </source>
</evidence>
<dbReference type="PROSITE" id="PS50111">
    <property type="entry name" value="CHEMOTAXIS_TRANSDUC_2"/>
    <property type="match status" value="1"/>
</dbReference>
<keyword evidence="1" id="KW-0807">Transducer</keyword>
<evidence type="ECO:0000256" key="2">
    <source>
        <dbReference type="SAM" id="Phobius"/>
    </source>
</evidence>
<dbReference type="PANTHER" id="PTHR32089:SF112">
    <property type="entry name" value="LYSOZYME-LIKE PROTEIN-RELATED"/>
    <property type="match status" value="1"/>
</dbReference>
<dbReference type="Gene3D" id="1.10.287.950">
    <property type="entry name" value="Methyl-accepting chemotaxis protein"/>
    <property type="match status" value="1"/>
</dbReference>
<keyword evidence="2" id="KW-0472">Membrane</keyword>
<feature type="domain" description="Methyl-accepting transducer" evidence="3">
    <location>
        <begin position="98"/>
        <end position="239"/>
    </location>
</feature>